<feature type="repeat" description="ANK" evidence="1">
    <location>
        <begin position="261"/>
        <end position="293"/>
    </location>
</feature>
<comment type="caution">
    <text evidence="4">The sequence shown here is derived from an EMBL/GenBank/DDBJ whole genome shotgun (WGS) entry which is preliminary data.</text>
</comment>
<dbReference type="OrthoDB" id="292939at2759"/>
<evidence type="ECO:0000256" key="2">
    <source>
        <dbReference type="SAM" id="Phobius"/>
    </source>
</evidence>
<keyword evidence="2" id="KW-0472">Membrane</keyword>
<dbReference type="InterPro" id="IPR002110">
    <property type="entry name" value="Ankyrin_rpt"/>
</dbReference>
<dbReference type="InterPro" id="IPR000582">
    <property type="entry name" value="Acyl-CoA-binding_protein"/>
</dbReference>
<dbReference type="SUPFAM" id="SSF48403">
    <property type="entry name" value="Ankyrin repeat"/>
    <property type="match status" value="1"/>
</dbReference>
<dbReference type="Pfam" id="PF12796">
    <property type="entry name" value="Ank_2"/>
    <property type="match status" value="1"/>
</dbReference>
<feature type="transmembrane region" description="Helical" evidence="2">
    <location>
        <begin position="12"/>
        <end position="30"/>
    </location>
</feature>
<keyword evidence="2" id="KW-0812">Transmembrane</keyword>
<dbReference type="PROSITE" id="PS50297">
    <property type="entry name" value="ANK_REP_REGION"/>
    <property type="match status" value="1"/>
</dbReference>
<dbReference type="PANTHER" id="PTHR46224:SF64">
    <property type="entry name" value="IQ MOTIF AND ANKYRIN REPEAT DOMAIN-CONTAINING PROTEIN 1"/>
    <property type="match status" value="1"/>
</dbReference>
<accession>A0A8J8NLE8</accession>
<reference evidence="4" key="1">
    <citation type="submission" date="2019-06" db="EMBL/GenBank/DDBJ databases">
        <authorList>
            <person name="Zheng W."/>
        </authorList>
    </citation>
    <scope>NUCLEOTIDE SEQUENCE</scope>
    <source>
        <strain evidence="4">QDHG01</strain>
    </source>
</reference>
<sequence length="317" mass="35605">MGSQASKRQQELAFMGIGLVALSAISYVLFKKIKSNLVKINTDVDIAEIKAKVTKANLQSLYLMASQKLPSIVQTVNSAGKLTLYSLYKQINESDADDVPENEEQTDSIKYQAWLQQKGKSVEQCQMEYIAVFAEYDAEFKAILTQIIEGSIKNIKVDDSNNKAGGILSKSVPRPKAEDQTAYLKSLSADETEVLQIYQGIREDKNEEMLLRMIESGKIGLLTTNKENMDAFLLAIDCEFSLKTLELLIKKGYDVNTQDQEGRTPLHYAVDLGNEELLQFLINNGADPQIQDFSYSSPIDEVDKESEEYRILTSRQK</sequence>
<dbReference type="InterPro" id="IPR036770">
    <property type="entry name" value="Ankyrin_rpt-contain_sf"/>
</dbReference>
<keyword evidence="5" id="KW-1185">Reference proteome</keyword>
<evidence type="ECO:0000313" key="5">
    <source>
        <dbReference type="Proteomes" id="UP000785679"/>
    </source>
</evidence>
<dbReference type="PROSITE" id="PS50088">
    <property type="entry name" value="ANK_REPEAT"/>
    <property type="match status" value="1"/>
</dbReference>
<dbReference type="AlphaFoldDB" id="A0A8J8NLE8"/>
<proteinExistence type="predicted"/>
<dbReference type="PANTHER" id="PTHR46224">
    <property type="entry name" value="ANKYRIN REPEAT FAMILY PROTEIN"/>
    <property type="match status" value="1"/>
</dbReference>
<gene>
    <name evidence="4" type="ORF">FGO68_gene4293</name>
</gene>
<evidence type="ECO:0000313" key="4">
    <source>
        <dbReference type="EMBL" id="TNV77008.1"/>
    </source>
</evidence>
<name>A0A8J8NLE8_HALGN</name>
<dbReference type="PROSITE" id="PS51228">
    <property type="entry name" value="ACB_2"/>
    <property type="match status" value="1"/>
</dbReference>
<organism evidence="4 5">
    <name type="scientific">Halteria grandinella</name>
    <dbReference type="NCBI Taxonomy" id="5974"/>
    <lineage>
        <taxon>Eukaryota</taxon>
        <taxon>Sar</taxon>
        <taxon>Alveolata</taxon>
        <taxon>Ciliophora</taxon>
        <taxon>Intramacronucleata</taxon>
        <taxon>Spirotrichea</taxon>
        <taxon>Stichotrichia</taxon>
        <taxon>Sporadotrichida</taxon>
        <taxon>Halteriidae</taxon>
        <taxon>Halteria</taxon>
    </lineage>
</organism>
<dbReference type="Proteomes" id="UP000785679">
    <property type="component" value="Unassembled WGS sequence"/>
</dbReference>
<keyword evidence="2" id="KW-1133">Transmembrane helix</keyword>
<dbReference type="SMART" id="SM00248">
    <property type="entry name" value="ANK"/>
    <property type="match status" value="2"/>
</dbReference>
<dbReference type="EMBL" id="RRYP01012589">
    <property type="protein sequence ID" value="TNV77008.1"/>
    <property type="molecule type" value="Genomic_DNA"/>
</dbReference>
<dbReference type="Gene3D" id="1.20.80.10">
    <property type="match status" value="1"/>
</dbReference>
<dbReference type="InterPro" id="IPR014352">
    <property type="entry name" value="FERM/acyl-CoA-bd_prot_sf"/>
</dbReference>
<dbReference type="GO" id="GO:0000062">
    <property type="term" value="F:fatty-acyl-CoA binding"/>
    <property type="evidence" value="ECO:0007669"/>
    <property type="project" value="InterPro"/>
</dbReference>
<dbReference type="Pfam" id="PF00887">
    <property type="entry name" value="ACBP"/>
    <property type="match status" value="1"/>
</dbReference>
<feature type="domain" description="ACB" evidence="3">
    <location>
        <begin position="58"/>
        <end position="142"/>
    </location>
</feature>
<protein>
    <recommendedName>
        <fullName evidence="3">ACB domain-containing protein</fullName>
    </recommendedName>
</protein>
<dbReference type="Gene3D" id="1.25.40.20">
    <property type="entry name" value="Ankyrin repeat-containing domain"/>
    <property type="match status" value="1"/>
</dbReference>
<dbReference type="SUPFAM" id="SSF47027">
    <property type="entry name" value="Acyl-CoA binding protein"/>
    <property type="match status" value="1"/>
</dbReference>
<evidence type="ECO:0000256" key="1">
    <source>
        <dbReference type="PROSITE-ProRule" id="PRU00023"/>
    </source>
</evidence>
<keyword evidence="1" id="KW-0040">ANK repeat</keyword>
<dbReference type="InterPro" id="IPR051616">
    <property type="entry name" value="Cul2-RING_E3_ligase_SR"/>
</dbReference>
<dbReference type="InterPro" id="IPR035984">
    <property type="entry name" value="Acyl-CoA-binding_sf"/>
</dbReference>
<evidence type="ECO:0000259" key="3">
    <source>
        <dbReference type="PROSITE" id="PS51228"/>
    </source>
</evidence>